<feature type="compositionally biased region" description="Basic and acidic residues" evidence="1">
    <location>
        <begin position="244"/>
        <end position="278"/>
    </location>
</feature>
<proteinExistence type="predicted"/>
<sequence length="471" mass="50358">MVQPALKTFKMPDMPQPQSLAQRIEAEIRLGARPEFTVSSMAERFAPHGLYAPQDALRALTDDPPARPALRRCKTWTARQALCLTRGVVVVLTAVAIAPAAILAGLLWFGALRGPAHFDSGVSRLAPAQQAAIAAAPFVDAVAPVPDFALSAPEAITAKAGEETGFAIAIAPADALPERSVVAIRDLPEGVMFSAGRLTAPASGACVRTRSRASPCRRARARPVRRICGSSWWRPTAPCGTRSDPARHRAEPRRPFLAPRRDRSRRDAHGARQQDDRRRLFRRRARYFQRAAEAGSGEAALAVGATYDPAFIAALGVQGIKPEPQAAQDWYGRAASLGVTDRAAKLEELKQAWAQSGAPQAGAAAPMAPEEAAPAAVESQPAPREDERPGPLGRLVAAASELTSSEEWVEVSSAVNMRGAASGTADTLKIMPAGAKLRVQAREGNWVQVADPATNQQGWIYRRFLKETDAP</sequence>
<dbReference type="EMBL" id="LPWF01000004">
    <property type="protein sequence ID" value="ODS01792.1"/>
    <property type="molecule type" value="Genomic_DNA"/>
</dbReference>
<dbReference type="Proteomes" id="UP000094472">
    <property type="component" value="Unassembled WGS sequence"/>
</dbReference>
<evidence type="ECO:0000256" key="2">
    <source>
        <dbReference type="SAM" id="Phobius"/>
    </source>
</evidence>
<keyword evidence="2" id="KW-1133">Transmembrane helix</keyword>
<name>A0A1E3W8G6_9HYPH</name>
<evidence type="ECO:0000256" key="1">
    <source>
        <dbReference type="SAM" id="MobiDB-lite"/>
    </source>
</evidence>
<accession>A0A1E3W8G6</accession>
<feature type="transmembrane region" description="Helical" evidence="2">
    <location>
        <begin position="88"/>
        <end position="111"/>
    </location>
</feature>
<dbReference type="OrthoDB" id="8237329at2"/>
<comment type="caution">
    <text evidence="3">The sequence shown here is derived from an EMBL/GenBank/DDBJ whole genome shotgun (WGS) entry which is preliminary data.</text>
</comment>
<keyword evidence="2" id="KW-0812">Transmembrane</keyword>
<keyword evidence="2" id="KW-0472">Membrane</keyword>
<evidence type="ECO:0000313" key="4">
    <source>
        <dbReference type="Proteomes" id="UP000094472"/>
    </source>
</evidence>
<dbReference type="AlphaFoldDB" id="A0A1E3W8G6"/>
<dbReference type="RefSeq" id="WP_069440660.1">
    <property type="nucleotide sequence ID" value="NZ_LPWF01000004.1"/>
</dbReference>
<gene>
    <name evidence="3" type="ORF">AUC69_06055</name>
</gene>
<evidence type="ECO:0000313" key="3">
    <source>
        <dbReference type="EMBL" id="ODS01792.1"/>
    </source>
</evidence>
<evidence type="ECO:0008006" key="5">
    <source>
        <dbReference type="Google" id="ProtNLM"/>
    </source>
</evidence>
<keyword evidence="4" id="KW-1185">Reference proteome</keyword>
<dbReference type="Gene3D" id="2.30.30.40">
    <property type="entry name" value="SH3 Domains"/>
    <property type="match status" value="1"/>
</dbReference>
<feature type="compositionally biased region" description="Low complexity" evidence="1">
    <location>
        <begin position="355"/>
        <end position="382"/>
    </location>
</feature>
<reference evidence="3 4" key="1">
    <citation type="journal article" date="2016" name="Environ. Microbiol.">
        <title>New Methyloceanibacter diversity from North Sea sediments includes methanotroph containing solely the soluble methane monooxygenase.</title>
        <authorList>
            <person name="Vekeman B."/>
            <person name="Kerckhof F.M."/>
            <person name="Cremers G."/>
            <person name="de Vos P."/>
            <person name="Vandamme P."/>
            <person name="Boon N."/>
            <person name="Op den Camp H.J."/>
            <person name="Heylen K."/>
        </authorList>
    </citation>
    <scope>NUCLEOTIDE SEQUENCE [LARGE SCALE GENOMIC DNA]</scope>
    <source>
        <strain evidence="3 4">R-67175</strain>
    </source>
</reference>
<organism evidence="3 4">
    <name type="scientific">Methyloceanibacter superfactus</name>
    <dbReference type="NCBI Taxonomy" id="1774969"/>
    <lineage>
        <taxon>Bacteria</taxon>
        <taxon>Pseudomonadati</taxon>
        <taxon>Pseudomonadota</taxon>
        <taxon>Alphaproteobacteria</taxon>
        <taxon>Hyphomicrobiales</taxon>
        <taxon>Hyphomicrobiaceae</taxon>
        <taxon>Methyloceanibacter</taxon>
    </lineage>
</organism>
<feature type="region of interest" description="Disordered" evidence="1">
    <location>
        <begin position="238"/>
        <end position="278"/>
    </location>
</feature>
<protein>
    <recommendedName>
        <fullName evidence="5">SH3b domain-containing protein</fullName>
    </recommendedName>
</protein>
<feature type="region of interest" description="Disordered" evidence="1">
    <location>
        <begin position="355"/>
        <end position="391"/>
    </location>
</feature>
<dbReference type="InterPro" id="IPR010466">
    <property type="entry name" value="DUF1058"/>
</dbReference>
<dbReference type="Pfam" id="PF06347">
    <property type="entry name" value="SH3_4"/>
    <property type="match status" value="1"/>
</dbReference>
<dbReference type="STRING" id="1774969.AUC69_06055"/>